<proteinExistence type="predicted"/>
<dbReference type="Proteomes" id="UP001056120">
    <property type="component" value="Linkage Group LG08"/>
</dbReference>
<comment type="caution">
    <text evidence="1">The sequence shown here is derived from an EMBL/GenBank/DDBJ whole genome shotgun (WGS) entry which is preliminary data.</text>
</comment>
<reference evidence="1 2" key="2">
    <citation type="journal article" date="2022" name="Mol. Ecol. Resour.">
        <title>The genomes of chicory, endive, great burdock and yacon provide insights into Asteraceae paleo-polyploidization history and plant inulin production.</title>
        <authorList>
            <person name="Fan W."/>
            <person name="Wang S."/>
            <person name="Wang H."/>
            <person name="Wang A."/>
            <person name="Jiang F."/>
            <person name="Liu H."/>
            <person name="Zhao H."/>
            <person name="Xu D."/>
            <person name="Zhang Y."/>
        </authorList>
    </citation>
    <scope>NUCLEOTIDE SEQUENCE [LARGE SCALE GENOMIC DNA]</scope>
    <source>
        <strain evidence="2">cv. Yunnan</strain>
        <tissue evidence="1">Leaves</tissue>
    </source>
</reference>
<gene>
    <name evidence="1" type="ORF">L1987_23112</name>
</gene>
<keyword evidence="2" id="KW-1185">Reference proteome</keyword>
<evidence type="ECO:0000313" key="2">
    <source>
        <dbReference type="Proteomes" id="UP001056120"/>
    </source>
</evidence>
<name>A0ACB9IGJ3_9ASTR</name>
<organism evidence="1 2">
    <name type="scientific">Smallanthus sonchifolius</name>
    <dbReference type="NCBI Taxonomy" id="185202"/>
    <lineage>
        <taxon>Eukaryota</taxon>
        <taxon>Viridiplantae</taxon>
        <taxon>Streptophyta</taxon>
        <taxon>Embryophyta</taxon>
        <taxon>Tracheophyta</taxon>
        <taxon>Spermatophyta</taxon>
        <taxon>Magnoliopsida</taxon>
        <taxon>eudicotyledons</taxon>
        <taxon>Gunneridae</taxon>
        <taxon>Pentapetalae</taxon>
        <taxon>asterids</taxon>
        <taxon>campanulids</taxon>
        <taxon>Asterales</taxon>
        <taxon>Asteraceae</taxon>
        <taxon>Asteroideae</taxon>
        <taxon>Heliantheae alliance</taxon>
        <taxon>Millerieae</taxon>
        <taxon>Smallanthus</taxon>
    </lineage>
</organism>
<reference evidence="2" key="1">
    <citation type="journal article" date="2022" name="Mol. Ecol. Resour.">
        <title>The genomes of chicory, endive, great burdock and yacon provide insights into Asteraceae palaeo-polyploidization history and plant inulin production.</title>
        <authorList>
            <person name="Fan W."/>
            <person name="Wang S."/>
            <person name="Wang H."/>
            <person name="Wang A."/>
            <person name="Jiang F."/>
            <person name="Liu H."/>
            <person name="Zhao H."/>
            <person name="Xu D."/>
            <person name="Zhang Y."/>
        </authorList>
    </citation>
    <scope>NUCLEOTIDE SEQUENCE [LARGE SCALE GENOMIC DNA]</scope>
    <source>
        <strain evidence="2">cv. Yunnan</strain>
    </source>
</reference>
<dbReference type="EMBL" id="CM042025">
    <property type="protein sequence ID" value="KAI3807187.1"/>
    <property type="molecule type" value="Genomic_DNA"/>
</dbReference>
<sequence length="89" mass="9795">MRIKRQTHNEGLKQHTGSWTVLRYLGEGENPTSLASERRISQALKENKTLILVGQTVCGKVIQLPATGGDALTITVIPKANNKIRETKS</sequence>
<protein>
    <submittedName>
        <fullName evidence="1">Uncharacterized protein</fullName>
    </submittedName>
</protein>
<evidence type="ECO:0000313" key="1">
    <source>
        <dbReference type="EMBL" id="KAI3807187.1"/>
    </source>
</evidence>
<accession>A0ACB9IGJ3</accession>